<proteinExistence type="predicted"/>
<keyword evidence="1" id="KW-1133">Transmembrane helix</keyword>
<keyword evidence="1" id="KW-0472">Membrane</keyword>
<feature type="transmembrane region" description="Helical" evidence="1">
    <location>
        <begin position="84"/>
        <end position="106"/>
    </location>
</feature>
<keyword evidence="1" id="KW-0812">Transmembrane</keyword>
<name>A0A9X2VF18_9PSEU</name>
<evidence type="ECO:0000256" key="1">
    <source>
        <dbReference type="SAM" id="Phobius"/>
    </source>
</evidence>
<evidence type="ECO:0000313" key="2">
    <source>
        <dbReference type="EMBL" id="MCS7475446.1"/>
    </source>
</evidence>
<dbReference type="AlphaFoldDB" id="A0A9X2VF18"/>
<comment type="caution">
    <text evidence="2">The sequence shown here is derived from an EMBL/GenBank/DDBJ whole genome shotgun (WGS) entry which is preliminary data.</text>
</comment>
<feature type="transmembrane region" description="Helical" evidence="1">
    <location>
        <begin position="12"/>
        <end position="32"/>
    </location>
</feature>
<gene>
    <name evidence="2" type="ORF">NZH93_01155</name>
</gene>
<keyword evidence="3" id="KW-1185">Reference proteome</keyword>
<dbReference type="EMBL" id="JANYMP010000001">
    <property type="protein sequence ID" value="MCS7475446.1"/>
    <property type="molecule type" value="Genomic_DNA"/>
</dbReference>
<organism evidence="2 3">
    <name type="scientific">Umezawaea endophytica</name>
    <dbReference type="NCBI Taxonomy" id="1654476"/>
    <lineage>
        <taxon>Bacteria</taxon>
        <taxon>Bacillati</taxon>
        <taxon>Actinomycetota</taxon>
        <taxon>Actinomycetes</taxon>
        <taxon>Pseudonocardiales</taxon>
        <taxon>Pseudonocardiaceae</taxon>
        <taxon>Umezawaea</taxon>
    </lineage>
</organism>
<dbReference type="Proteomes" id="UP001141259">
    <property type="component" value="Unassembled WGS sequence"/>
</dbReference>
<accession>A0A9X2VF18</accession>
<dbReference type="Pfam" id="PF08570">
    <property type="entry name" value="DUF1761"/>
    <property type="match status" value="1"/>
</dbReference>
<feature type="transmembrane region" description="Helical" evidence="1">
    <location>
        <begin position="53"/>
        <end position="78"/>
    </location>
</feature>
<dbReference type="RefSeq" id="WP_259620962.1">
    <property type="nucleotide sequence ID" value="NZ_JANYMP010000001.1"/>
</dbReference>
<evidence type="ECO:0000313" key="3">
    <source>
        <dbReference type="Proteomes" id="UP001141259"/>
    </source>
</evidence>
<reference evidence="2" key="1">
    <citation type="submission" date="2022-08" db="EMBL/GenBank/DDBJ databases">
        <authorList>
            <person name="Tistechok S."/>
            <person name="Samborskyy M."/>
            <person name="Roman I."/>
        </authorList>
    </citation>
    <scope>NUCLEOTIDE SEQUENCE</scope>
    <source>
        <strain evidence="2">DSM 103496</strain>
    </source>
</reference>
<sequence>MFDVLGDVNWIGVLVAFLALSALGGLWFAVLFGKLYNASLGRDAAAKPVASPLFFAGPPLVALVVSTTSAFLMAVLKIDSFPDALLFGLVVGVGYLAANTVMIAINPNFPRPLLYALISGSYNLVGSLLTAGLLVAI</sequence>
<feature type="transmembrane region" description="Helical" evidence="1">
    <location>
        <begin position="113"/>
        <end position="136"/>
    </location>
</feature>
<protein>
    <submittedName>
        <fullName evidence="2">DUF1761 domain-containing protein</fullName>
    </submittedName>
</protein>
<dbReference type="InterPro" id="IPR013879">
    <property type="entry name" value="DUF1761"/>
</dbReference>